<gene>
    <name evidence="1" type="ORF">C1645_837519</name>
</gene>
<sequence length="230" mass="27316">MDLVNTKNEYSFDPTPKLKSNPIPLTFVSFNRVDDKCFYCGEEYFYNINYGQSYCKKCLSRYISETTDIKSYLDVYIENLKYDKYELRFRQIPYNAYFYEVDSCKLCGKLFCKCTKEFILCSDCYRISFEWIESTLTKKLIPIIYLPWWNNHDKCRVCSSKLKFTSDCQKYCKYCHIFYTGCRYCLTTNVIFGLTDQSQCKKCRRVTSIDITNISSGNSDLDDFLFNTTS</sequence>
<feature type="non-terminal residue" evidence="1">
    <location>
        <position position="230"/>
    </location>
</feature>
<dbReference type="OrthoDB" id="2472314at2759"/>
<reference evidence="1 2" key="1">
    <citation type="submission" date="2018-06" db="EMBL/GenBank/DDBJ databases">
        <title>Comparative genomics reveals the genomic features of Rhizophagus irregularis, R. cerebriforme, R. diaphanum and Gigaspora rosea, and their symbiotic lifestyle signature.</title>
        <authorList>
            <person name="Morin E."/>
            <person name="San Clemente H."/>
            <person name="Chen E.C.H."/>
            <person name="De La Providencia I."/>
            <person name="Hainaut M."/>
            <person name="Kuo A."/>
            <person name="Kohler A."/>
            <person name="Murat C."/>
            <person name="Tang N."/>
            <person name="Roy S."/>
            <person name="Loubradou J."/>
            <person name="Henrissat B."/>
            <person name="Grigoriev I.V."/>
            <person name="Corradi N."/>
            <person name="Roux C."/>
            <person name="Martin F.M."/>
        </authorList>
    </citation>
    <scope>NUCLEOTIDE SEQUENCE [LARGE SCALE GENOMIC DNA]</scope>
    <source>
        <strain evidence="1 2">DAOM 227022</strain>
    </source>
</reference>
<name>A0A397S9W0_9GLOM</name>
<proteinExistence type="predicted"/>
<dbReference type="EMBL" id="QKYT01000846">
    <property type="protein sequence ID" value="RIA81105.1"/>
    <property type="molecule type" value="Genomic_DNA"/>
</dbReference>
<evidence type="ECO:0000313" key="2">
    <source>
        <dbReference type="Proteomes" id="UP000265703"/>
    </source>
</evidence>
<protein>
    <submittedName>
        <fullName evidence="1">Uncharacterized protein</fullName>
    </submittedName>
</protein>
<keyword evidence="2" id="KW-1185">Reference proteome</keyword>
<dbReference type="AlphaFoldDB" id="A0A397S9W0"/>
<dbReference type="Proteomes" id="UP000265703">
    <property type="component" value="Unassembled WGS sequence"/>
</dbReference>
<comment type="caution">
    <text evidence="1">The sequence shown here is derived from an EMBL/GenBank/DDBJ whole genome shotgun (WGS) entry which is preliminary data.</text>
</comment>
<accession>A0A397S9W0</accession>
<organism evidence="1 2">
    <name type="scientific">Glomus cerebriforme</name>
    <dbReference type="NCBI Taxonomy" id="658196"/>
    <lineage>
        <taxon>Eukaryota</taxon>
        <taxon>Fungi</taxon>
        <taxon>Fungi incertae sedis</taxon>
        <taxon>Mucoromycota</taxon>
        <taxon>Glomeromycotina</taxon>
        <taxon>Glomeromycetes</taxon>
        <taxon>Glomerales</taxon>
        <taxon>Glomeraceae</taxon>
        <taxon>Glomus</taxon>
    </lineage>
</organism>
<evidence type="ECO:0000313" key="1">
    <source>
        <dbReference type="EMBL" id="RIA81105.1"/>
    </source>
</evidence>